<evidence type="ECO:0000256" key="9">
    <source>
        <dbReference type="ARBA" id="ARBA00040780"/>
    </source>
</evidence>
<evidence type="ECO:0000313" key="13">
    <source>
        <dbReference type="Proteomes" id="UP001589788"/>
    </source>
</evidence>
<feature type="transmembrane region" description="Helical" evidence="10">
    <location>
        <begin position="211"/>
        <end position="233"/>
    </location>
</feature>
<evidence type="ECO:0000256" key="1">
    <source>
        <dbReference type="ARBA" id="ARBA00004429"/>
    </source>
</evidence>
<keyword evidence="13" id="KW-1185">Reference proteome</keyword>
<keyword evidence="3 10" id="KW-0813">Transport</keyword>
<dbReference type="SUPFAM" id="SSF161098">
    <property type="entry name" value="MetI-like"/>
    <property type="match status" value="1"/>
</dbReference>
<dbReference type="Proteomes" id="UP001589788">
    <property type="component" value="Unassembled WGS sequence"/>
</dbReference>
<feature type="transmembrane region" description="Helical" evidence="10">
    <location>
        <begin position="155"/>
        <end position="172"/>
    </location>
</feature>
<proteinExistence type="inferred from homology"/>
<feature type="transmembrane region" description="Helical" evidence="10">
    <location>
        <begin position="270"/>
        <end position="293"/>
    </location>
</feature>
<gene>
    <name evidence="12" type="ORF">ACFFRE_10090</name>
</gene>
<keyword evidence="8 10" id="KW-0472">Membrane</keyword>
<keyword evidence="7 10" id="KW-1133">Transmembrane helix</keyword>
<dbReference type="PANTHER" id="PTHR43227:SF9">
    <property type="entry name" value="SN-GLYCEROL-3-PHOSPHATE TRANSPORT SYSTEM PERMEASE PROTEIN UGPA"/>
    <property type="match status" value="1"/>
</dbReference>
<evidence type="ECO:0000256" key="10">
    <source>
        <dbReference type="RuleBase" id="RU363032"/>
    </source>
</evidence>
<dbReference type="PROSITE" id="PS50928">
    <property type="entry name" value="ABC_TM1"/>
    <property type="match status" value="1"/>
</dbReference>
<feature type="transmembrane region" description="Helical" evidence="10">
    <location>
        <begin position="12"/>
        <end position="36"/>
    </location>
</feature>
<sequence>MAARRRAATRGTFPGWLLPLALILPELVVVGLFFLYPAARVVEDSVTASNAFGLSSRFVGLANFRALFSGGDELHSLEVTALFVGVTTLVAMALGLFLAVQVEQLGRSRVLFRTLFVWPYAVPAAIGGTLWLFLFEPGIGPGARLLADLGVRWNFALHGPQAMVLVMAIFVWQQVGYNLLFYLAALQGVPSEFQEAAQVDGAGKLRTFWRVVFPLLGPTTFFLLVMDLLAGLFGSFAVVDLVTQGGPAGATSFLVYQLYRDGFVNSNANLAAAETIVLLVIAGVLTVFQFRFLNRRVHYR</sequence>
<feature type="transmembrane region" description="Helical" evidence="10">
    <location>
        <begin position="79"/>
        <end position="98"/>
    </location>
</feature>
<comment type="subcellular location">
    <subcellularLocation>
        <location evidence="1">Cell inner membrane</location>
        <topology evidence="1">Multi-pass membrane protein</topology>
    </subcellularLocation>
    <subcellularLocation>
        <location evidence="10">Cell membrane</location>
        <topology evidence="10">Multi-pass membrane protein</topology>
    </subcellularLocation>
</comment>
<organism evidence="12 13">
    <name type="scientific">Aciditerrimonas ferrireducens</name>
    <dbReference type="NCBI Taxonomy" id="667306"/>
    <lineage>
        <taxon>Bacteria</taxon>
        <taxon>Bacillati</taxon>
        <taxon>Actinomycetota</taxon>
        <taxon>Acidimicrobiia</taxon>
        <taxon>Acidimicrobiales</taxon>
        <taxon>Acidimicrobiaceae</taxon>
        <taxon>Aciditerrimonas</taxon>
    </lineage>
</organism>
<evidence type="ECO:0000256" key="2">
    <source>
        <dbReference type="ARBA" id="ARBA00011557"/>
    </source>
</evidence>
<dbReference type="EMBL" id="JBHLYQ010000107">
    <property type="protein sequence ID" value="MFC0082479.1"/>
    <property type="molecule type" value="Genomic_DNA"/>
</dbReference>
<evidence type="ECO:0000313" key="12">
    <source>
        <dbReference type="EMBL" id="MFC0082479.1"/>
    </source>
</evidence>
<evidence type="ECO:0000256" key="7">
    <source>
        <dbReference type="ARBA" id="ARBA00022989"/>
    </source>
</evidence>
<comment type="similarity">
    <text evidence="10">Belongs to the binding-protein-dependent transport system permease family.</text>
</comment>
<dbReference type="PANTHER" id="PTHR43227">
    <property type="entry name" value="BLL4140 PROTEIN"/>
    <property type="match status" value="1"/>
</dbReference>
<evidence type="ECO:0000256" key="5">
    <source>
        <dbReference type="ARBA" id="ARBA00022519"/>
    </source>
</evidence>
<keyword evidence="5" id="KW-0997">Cell inner membrane</keyword>
<name>A0ABV6C476_9ACTN</name>
<feature type="domain" description="ABC transmembrane type-1" evidence="11">
    <location>
        <begin position="77"/>
        <end position="289"/>
    </location>
</feature>
<reference evidence="12 13" key="1">
    <citation type="submission" date="2024-09" db="EMBL/GenBank/DDBJ databases">
        <authorList>
            <person name="Sun Q."/>
            <person name="Mori K."/>
        </authorList>
    </citation>
    <scope>NUCLEOTIDE SEQUENCE [LARGE SCALE GENOMIC DNA]</scope>
    <source>
        <strain evidence="12 13">JCM 15389</strain>
    </source>
</reference>
<keyword evidence="6 10" id="KW-0812">Transmembrane</keyword>
<evidence type="ECO:0000256" key="6">
    <source>
        <dbReference type="ARBA" id="ARBA00022692"/>
    </source>
</evidence>
<accession>A0ABV6C476</accession>
<dbReference type="InterPro" id="IPR050809">
    <property type="entry name" value="UgpAE/MalFG_permease"/>
</dbReference>
<feature type="transmembrane region" description="Helical" evidence="10">
    <location>
        <begin position="110"/>
        <end position="135"/>
    </location>
</feature>
<keyword evidence="4" id="KW-1003">Cell membrane</keyword>
<evidence type="ECO:0000256" key="4">
    <source>
        <dbReference type="ARBA" id="ARBA00022475"/>
    </source>
</evidence>
<dbReference type="Pfam" id="PF00528">
    <property type="entry name" value="BPD_transp_1"/>
    <property type="match status" value="1"/>
</dbReference>
<dbReference type="Gene3D" id="1.10.3720.10">
    <property type="entry name" value="MetI-like"/>
    <property type="match status" value="1"/>
</dbReference>
<evidence type="ECO:0000256" key="8">
    <source>
        <dbReference type="ARBA" id="ARBA00023136"/>
    </source>
</evidence>
<comment type="caution">
    <text evidence="12">The sequence shown here is derived from an EMBL/GenBank/DDBJ whole genome shotgun (WGS) entry which is preliminary data.</text>
</comment>
<protein>
    <recommendedName>
        <fullName evidence="9">sn-glycerol-3-phosphate transport system permease protein UgpA</fullName>
    </recommendedName>
</protein>
<dbReference type="InterPro" id="IPR035906">
    <property type="entry name" value="MetI-like_sf"/>
</dbReference>
<evidence type="ECO:0000256" key="3">
    <source>
        <dbReference type="ARBA" id="ARBA00022448"/>
    </source>
</evidence>
<dbReference type="InterPro" id="IPR000515">
    <property type="entry name" value="MetI-like"/>
</dbReference>
<dbReference type="RefSeq" id="WP_248104999.1">
    <property type="nucleotide sequence ID" value="NZ_JAKHEX010000001.1"/>
</dbReference>
<dbReference type="CDD" id="cd06261">
    <property type="entry name" value="TM_PBP2"/>
    <property type="match status" value="1"/>
</dbReference>
<comment type="subunit">
    <text evidence="2">The complex is composed of two ATP-binding proteins (UgpC), two transmembrane proteins (UgpA and UgpE) and a solute-binding protein (UgpB).</text>
</comment>
<evidence type="ECO:0000259" key="11">
    <source>
        <dbReference type="PROSITE" id="PS50928"/>
    </source>
</evidence>